<dbReference type="PROSITE" id="PS50146">
    <property type="entry name" value="DAGK"/>
    <property type="match status" value="1"/>
</dbReference>
<evidence type="ECO:0000256" key="4">
    <source>
        <dbReference type="ARBA" id="ARBA00022741"/>
    </source>
</evidence>
<dbReference type="AlphaFoldDB" id="A0A975FS73"/>
<dbReference type="InterPro" id="IPR001206">
    <property type="entry name" value="Diacylglycerol_kinase_cat_dom"/>
</dbReference>
<name>A0A975FS73_9MICO</name>
<evidence type="ECO:0000313" key="11">
    <source>
        <dbReference type="Proteomes" id="UP000671914"/>
    </source>
</evidence>
<dbReference type="SUPFAM" id="SSF111331">
    <property type="entry name" value="NAD kinase/diacylglycerol kinase-like"/>
    <property type="match status" value="1"/>
</dbReference>
<feature type="domain" description="DAGKc" evidence="9">
    <location>
        <begin position="1"/>
        <end position="129"/>
    </location>
</feature>
<dbReference type="EMBL" id="CP071696">
    <property type="protein sequence ID" value="QTX06256.1"/>
    <property type="molecule type" value="Genomic_DNA"/>
</dbReference>
<proteinExistence type="inferred from homology"/>
<reference evidence="10" key="1">
    <citation type="submission" date="2021-03" db="EMBL/GenBank/DDBJ databases">
        <title>Agromyces archimandritus sp. nov., isolated from the cockroach Archimandrita tessellata.</title>
        <authorList>
            <person name="Guzman J."/>
            <person name="Ortuzar M."/>
            <person name="Poehlein A."/>
            <person name="Daniel R."/>
            <person name="Trujillo M."/>
            <person name="Vilcinskas A."/>
        </authorList>
    </citation>
    <scope>NUCLEOTIDE SEQUENCE</scope>
    <source>
        <strain evidence="10">G127AT</strain>
    </source>
</reference>
<dbReference type="Pfam" id="PF00781">
    <property type="entry name" value="DAGK_cat"/>
    <property type="match status" value="1"/>
</dbReference>
<dbReference type="GO" id="GO:0008654">
    <property type="term" value="P:phospholipid biosynthetic process"/>
    <property type="evidence" value="ECO:0007669"/>
    <property type="project" value="UniProtKB-KW"/>
</dbReference>
<evidence type="ECO:0000256" key="7">
    <source>
        <dbReference type="ARBA" id="ARBA00023209"/>
    </source>
</evidence>
<keyword evidence="7" id="KW-0594">Phospholipid biosynthesis</keyword>
<dbReference type="Gene3D" id="2.60.200.40">
    <property type="match status" value="1"/>
</dbReference>
<comment type="cofactor">
    <cofactor evidence="1">
        <name>Mg(2+)</name>
        <dbReference type="ChEBI" id="CHEBI:18420"/>
    </cofactor>
</comment>
<evidence type="ECO:0000256" key="8">
    <source>
        <dbReference type="ARBA" id="ARBA00023264"/>
    </source>
</evidence>
<keyword evidence="3" id="KW-0808">Transferase</keyword>
<keyword evidence="6" id="KW-0067">ATP-binding</keyword>
<dbReference type="InterPro" id="IPR050187">
    <property type="entry name" value="Lipid_Phosphate_FormReg"/>
</dbReference>
<evidence type="ECO:0000256" key="6">
    <source>
        <dbReference type="ARBA" id="ARBA00022840"/>
    </source>
</evidence>
<dbReference type="Pfam" id="PF19279">
    <property type="entry name" value="YegS_C"/>
    <property type="match status" value="1"/>
</dbReference>
<keyword evidence="7" id="KW-0443">Lipid metabolism</keyword>
<accession>A0A975FS73</accession>
<dbReference type="PANTHER" id="PTHR12358">
    <property type="entry name" value="SPHINGOSINE KINASE"/>
    <property type="match status" value="1"/>
</dbReference>
<keyword evidence="5 10" id="KW-0418">Kinase</keyword>
<dbReference type="GO" id="GO:0005524">
    <property type="term" value="F:ATP binding"/>
    <property type="evidence" value="ECO:0007669"/>
    <property type="project" value="UniProtKB-KW"/>
</dbReference>
<keyword evidence="11" id="KW-1185">Reference proteome</keyword>
<gene>
    <name evidence="10" type="ORF">G127AT_09365</name>
</gene>
<keyword evidence="8" id="KW-1208">Phospholipid metabolism</keyword>
<sequence length="319" mass="34185">MPRAAIISNPSKDGIRRLREAVAHAERRQGFAPSLWIDTSADDPGVGQAREAVEAGVSLVVAAGGDGTVRAVASGLRGTGVPLGIVPAGTGNLFARNLQLPVGDLADAVVVAFSGVDRAVDVVVAEVERADGSEEAFASLVVAGVGIDAAMIQKTNPTLKRRFGWLAYVDGGFRALPASAPFHLNYRLDGAHPRRARASSVLIANLGSLPGNIELIPDAEYDDGKLDVALLQPRSVFGWFFVWWKVGWENVVMRRSRLGRRIVERSGGRTEIVYLRGREITVEMPDGPEEFEVDGDGFGEIVRARFRVEPAALIVRAAE</sequence>
<evidence type="ECO:0000256" key="1">
    <source>
        <dbReference type="ARBA" id="ARBA00001946"/>
    </source>
</evidence>
<dbReference type="InterPro" id="IPR017438">
    <property type="entry name" value="ATP-NAD_kinase_N"/>
</dbReference>
<keyword evidence="7" id="KW-0444">Lipid biosynthesis</keyword>
<dbReference type="InterPro" id="IPR045540">
    <property type="entry name" value="YegS/DAGK_C"/>
</dbReference>
<dbReference type="SMART" id="SM00046">
    <property type="entry name" value="DAGKc"/>
    <property type="match status" value="1"/>
</dbReference>
<keyword evidence="4" id="KW-0547">Nucleotide-binding</keyword>
<organism evidence="10 11">
    <name type="scientific">Agromyces archimandritae</name>
    <dbReference type="NCBI Taxonomy" id="2781962"/>
    <lineage>
        <taxon>Bacteria</taxon>
        <taxon>Bacillati</taxon>
        <taxon>Actinomycetota</taxon>
        <taxon>Actinomycetes</taxon>
        <taxon>Micrococcales</taxon>
        <taxon>Microbacteriaceae</taxon>
        <taxon>Agromyces</taxon>
    </lineage>
</organism>
<dbReference type="PANTHER" id="PTHR12358:SF54">
    <property type="entry name" value="SPHINGOSINE KINASE RELATED PROTEIN"/>
    <property type="match status" value="1"/>
</dbReference>
<dbReference type="Gene3D" id="3.40.50.10330">
    <property type="entry name" value="Probable inorganic polyphosphate/atp-NAD kinase, domain 1"/>
    <property type="match status" value="1"/>
</dbReference>
<evidence type="ECO:0000259" key="9">
    <source>
        <dbReference type="PROSITE" id="PS50146"/>
    </source>
</evidence>
<dbReference type="GO" id="GO:0016301">
    <property type="term" value="F:kinase activity"/>
    <property type="evidence" value="ECO:0007669"/>
    <property type="project" value="UniProtKB-KW"/>
</dbReference>
<evidence type="ECO:0000313" key="10">
    <source>
        <dbReference type="EMBL" id="QTX06256.1"/>
    </source>
</evidence>
<comment type="similarity">
    <text evidence="2">Belongs to the diacylglycerol/lipid kinase family.</text>
</comment>
<evidence type="ECO:0000256" key="2">
    <source>
        <dbReference type="ARBA" id="ARBA00005983"/>
    </source>
</evidence>
<evidence type="ECO:0000256" key="5">
    <source>
        <dbReference type="ARBA" id="ARBA00022777"/>
    </source>
</evidence>
<evidence type="ECO:0000256" key="3">
    <source>
        <dbReference type="ARBA" id="ARBA00022679"/>
    </source>
</evidence>
<dbReference type="Proteomes" id="UP000671914">
    <property type="component" value="Chromosome"/>
</dbReference>
<dbReference type="InterPro" id="IPR016064">
    <property type="entry name" value="NAD/diacylglycerol_kinase_sf"/>
</dbReference>
<protein>
    <submittedName>
        <fullName evidence="10">NAD(+)/NADH kinase</fullName>
    </submittedName>
</protein>
<dbReference type="KEGG" id="aarc:G127AT_09365"/>